<evidence type="ECO:0000313" key="1">
    <source>
        <dbReference type="EMBL" id="GAA4833978.1"/>
    </source>
</evidence>
<reference evidence="2" key="1">
    <citation type="journal article" date="2019" name="Int. J. Syst. Evol. Microbiol.">
        <title>The Global Catalogue of Microorganisms (GCM) 10K type strain sequencing project: providing services to taxonomists for standard genome sequencing and annotation.</title>
        <authorList>
            <consortium name="The Broad Institute Genomics Platform"/>
            <consortium name="The Broad Institute Genome Sequencing Center for Infectious Disease"/>
            <person name="Wu L."/>
            <person name="Ma J."/>
        </authorList>
    </citation>
    <scope>NUCLEOTIDE SEQUENCE [LARGE SCALE GENOMIC DNA]</scope>
    <source>
        <strain evidence="2">JCM 13006</strain>
    </source>
</reference>
<organism evidence="1 2">
    <name type="scientific">Kitasatospora terrestris</name>
    <dbReference type="NCBI Taxonomy" id="258051"/>
    <lineage>
        <taxon>Bacteria</taxon>
        <taxon>Bacillati</taxon>
        <taxon>Actinomycetota</taxon>
        <taxon>Actinomycetes</taxon>
        <taxon>Kitasatosporales</taxon>
        <taxon>Streptomycetaceae</taxon>
        <taxon>Kitasatospora</taxon>
    </lineage>
</organism>
<evidence type="ECO:0000313" key="2">
    <source>
        <dbReference type="Proteomes" id="UP001501752"/>
    </source>
</evidence>
<comment type="caution">
    <text evidence="1">The sequence shown here is derived from an EMBL/GenBank/DDBJ whole genome shotgun (WGS) entry which is preliminary data.</text>
</comment>
<accession>A0ABP9DAD4</accession>
<gene>
    <name evidence="1" type="ORF">GCM10023235_05620</name>
</gene>
<dbReference type="Proteomes" id="UP001501752">
    <property type="component" value="Unassembled WGS sequence"/>
</dbReference>
<dbReference type="RefSeq" id="WP_345695145.1">
    <property type="nucleotide sequence ID" value="NZ_BAABIS010000001.1"/>
</dbReference>
<name>A0ABP9DAD4_9ACTN</name>
<protein>
    <submittedName>
        <fullName evidence="1">Uncharacterized protein</fullName>
    </submittedName>
</protein>
<proteinExistence type="predicted"/>
<keyword evidence="2" id="KW-1185">Reference proteome</keyword>
<dbReference type="EMBL" id="BAABIS010000001">
    <property type="protein sequence ID" value="GAA4833978.1"/>
    <property type="molecule type" value="Genomic_DNA"/>
</dbReference>
<sequence length="52" mass="5840">MINEARGPWWEHLDMGFTRFLAAALTGDVRSEILSDSFPAASHDFRPSADFV</sequence>